<sequence>MNQGQEQFLGFILERVQEDKIEEAKALLAESFKKQSEGAFTHEYISEFIPKMIALLKPEKVEEVQAIMVQFSKNLKH</sequence>
<dbReference type="AlphaFoldDB" id="A0A645DWM6"/>
<dbReference type="EMBL" id="VSSQ01040466">
    <property type="protein sequence ID" value="MPM93721.1"/>
    <property type="molecule type" value="Genomic_DNA"/>
</dbReference>
<name>A0A645DWM6_9ZZZZ</name>
<proteinExistence type="predicted"/>
<accession>A0A645DWM6</accession>
<protein>
    <submittedName>
        <fullName evidence="1">Uncharacterized protein</fullName>
    </submittedName>
</protein>
<gene>
    <name evidence="1" type="ORF">SDC9_140863</name>
</gene>
<comment type="caution">
    <text evidence="1">The sequence shown here is derived from an EMBL/GenBank/DDBJ whole genome shotgun (WGS) entry which is preliminary data.</text>
</comment>
<organism evidence="1">
    <name type="scientific">bioreactor metagenome</name>
    <dbReference type="NCBI Taxonomy" id="1076179"/>
    <lineage>
        <taxon>unclassified sequences</taxon>
        <taxon>metagenomes</taxon>
        <taxon>ecological metagenomes</taxon>
    </lineage>
</organism>
<evidence type="ECO:0000313" key="1">
    <source>
        <dbReference type="EMBL" id="MPM93721.1"/>
    </source>
</evidence>
<reference evidence="1" key="1">
    <citation type="submission" date="2019-08" db="EMBL/GenBank/DDBJ databases">
        <authorList>
            <person name="Kucharzyk K."/>
            <person name="Murdoch R.W."/>
            <person name="Higgins S."/>
            <person name="Loffler F."/>
        </authorList>
    </citation>
    <scope>NUCLEOTIDE SEQUENCE</scope>
</reference>